<sequence length="124" mass="13774">MDESPLLHPVLDPSSHYVARVFLLATTALICWKPSRMYLDPGGIFAKACVLSINTALPSRRFFRCISTNTTMSSSPVEIPVPRGYQTLSNPTPIDDTSSVQTGIRYYPKRDDWGPLFVPSPEVT</sequence>
<keyword evidence="3" id="KW-1185">Reference proteome</keyword>
<comment type="caution">
    <text evidence="1">The sequence shown here is derived from an EMBL/GenBank/DDBJ whole genome shotgun (WGS) entry which is preliminary data.</text>
</comment>
<organism evidence="1 4">
    <name type="scientific">Puccinia graminis f. sp. tritici</name>
    <dbReference type="NCBI Taxonomy" id="56615"/>
    <lineage>
        <taxon>Eukaryota</taxon>
        <taxon>Fungi</taxon>
        <taxon>Dikarya</taxon>
        <taxon>Basidiomycota</taxon>
        <taxon>Pucciniomycotina</taxon>
        <taxon>Pucciniomycetes</taxon>
        <taxon>Pucciniales</taxon>
        <taxon>Pucciniaceae</taxon>
        <taxon>Puccinia</taxon>
    </lineage>
</organism>
<reference evidence="3 4" key="1">
    <citation type="submission" date="2019-05" db="EMBL/GenBank/DDBJ databases">
        <title>Emergence of the Ug99 lineage of the wheat stem rust pathogen through somatic hybridization.</title>
        <authorList>
            <person name="Li F."/>
            <person name="Upadhyaya N.M."/>
            <person name="Sperschneider J."/>
            <person name="Matny O."/>
            <person name="Nguyen-Phuc H."/>
            <person name="Mago R."/>
            <person name="Raley C."/>
            <person name="Miller M.E."/>
            <person name="Silverstein K.A.T."/>
            <person name="Henningsen E."/>
            <person name="Hirsch C.D."/>
            <person name="Visser B."/>
            <person name="Pretorius Z.A."/>
            <person name="Steffenson B.J."/>
            <person name="Schwessinger B."/>
            <person name="Dodds P.N."/>
            <person name="Figueroa M."/>
        </authorList>
    </citation>
    <scope>NUCLEOTIDE SEQUENCE [LARGE SCALE GENOMIC DNA]</scope>
    <source>
        <strain evidence="2">21-0</strain>
        <strain evidence="1 4">Ug99</strain>
    </source>
</reference>
<proteinExistence type="predicted"/>
<accession>A0A5B0LY02</accession>
<protein>
    <submittedName>
        <fullName evidence="1">Uncharacterized protein</fullName>
    </submittedName>
</protein>
<evidence type="ECO:0000313" key="2">
    <source>
        <dbReference type="EMBL" id="KAA1104354.1"/>
    </source>
</evidence>
<dbReference type="EMBL" id="VDEP01000505">
    <property type="protein sequence ID" value="KAA1068578.1"/>
    <property type="molecule type" value="Genomic_DNA"/>
</dbReference>
<dbReference type="AlphaFoldDB" id="A0A5B0LY02"/>
<dbReference type="EMBL" id="VSWC01000041">
    <property type="protein sequence ID" value="KAA1104354.1"/>
    <property type="molecule type" value="Genomic_DNA"/>
</dbReference>
<name>A0A5B0LY02_PUCGR</name>
<dbReference type="OrthoDB" id="10362883at2759"/>
<gene>
    <name evidence="2" type="ORF">PGT21_020416</name>
    <name evidence="1" type="ORF">PGTUg99_032303</name>
</gene>
<evidence type="ECO:0000313" key="1">
    <source>
        <dbReference type="EMBL" id="KAA1068578.1"/>
    </source>
</evidence>
<dbReference type="Proteomes" id="UP000324748">
    <property type="component" value="Unassembled WGS sequence"/>
</dbReference>
<evidence type="ECO:0000313" key="4">
    <source>
        <dbReference type="Proteomes" id="UP000325313"/>
    </source>
</evidence>
<dbReference type="Proteomes" id="UP000325313">
    <property type="component" value="Unassembled WGS sequence"/>
</dbReference>
<evidence type="ECO:0000313" key="3">
    <source>
        <dbReference type="Proteomes" id="UP000324748"/>
    </source>
</evidence>